<gene>
    <name evidence="1" type="ORF">K3G42_014149</name>
</gene>
<keyword evidence="2" id="KW-1185">Reference proteome</keyword>
<evidence type="ECO:0000313" key="1">
    <source>
        <dbReference type="EMBL" id="KAH8012099.1"/>
    </source>
</evidence>
<dbReference type="EMBL" id="CM037626">
    <property type="protein sequence ID" value="KAH8012099.1"/>
    <property type="molecule type" value="Genomic_DNA"/>
</dbReference>
<dbReference type="Proteomes" id="UP000827872">
    <property type="component" value="Linkage Group LG13"/>
</dbReference>
<protein>
    <submittedName>
        <fullName evidence="1">Uncharacterized protein</fullName>
    </submittedName>
</protein>
<proteinExistence type="predicted"/>
<sequence length="506" mass="54954">MPKLPLSPVPEQENDVGAQPPGSSSSFDVSESGSSSPDSAVGGKASPRYVAEPSESEMCHAEKTESDSEEGDHEEQTQEDTDNEEEWDTDLEIEESKKAYDPTGKAKYLEICHTYGVPPVSYFIRHMKDSELSLMHHGLGPKGVKPVALSLANNTSVLKLNLSDNWLNGDGTASVAEMLKENCYISDVDLSENRLGMKGTKALSAMLLENTTLVSLKLSGNELNDPAAKYLAGALVTNNKLVYLDLSHNAFGESAECRRCLSSLPPTLDQLHYFPPTVQCRHHACALRSKAHLLSPFHALGFSHLVFHLLNNLAAVRPLICPVHRRSLTWLLIRCSLPLYPLMRTQQELGIWAWGLPGKGAVAVAKGLAGNIFLRVVDLSYNGFGNRGAAALGEALKINNVLEELNVSNNHISLEGALCLALALKDNKTLRSLSMARNPIQSGGCIRILKAVQANPGAVLEVLDFSEIVLKEDIAGLCDAVHEIFPGLQIKHDGTRLPFRADKSKV</sequence>
<accession>A0ACB8FXV8</accession>
<name>A0ACB8FXV8_9SAUR</name>
<organism evidence="1 2">
    <name type="scientific">Sphaerodactylus townsendi</name>
    <dbReference type="NCBI Taxonomy" id="933632"/>
    <lineage>
        <taxon>Eukaryota</taxon>
        <taxon>Metazoa</taxon>
        <taxon>Chordata</taxon>
        <taxon>Craniata</taxon>
        <taxon>Vertebrata</taxon>
        <taxon>Euteleostomi</taxon>
        <taxon>Lepidosauria</taxon>
        <taxon>Squamata</taxon>
        <taxon>Bifurcata</taxon>
        <taxon>Gekkota</taxon>
        <taxon>Sphaerodactylidae</taxon>
        <taxon>Sphaerodactylus</taxon>
    </lineage>
</organism>
<evidence type="ECO:0000313" key="2">
    <source>
        <dbReference type="Proteomes" id="UP000827872"/>
    </source>
</evidence>
<reference evidence="1" key="1">
    <citation type="submission" date="2021-08" db="EMBL/GenBank/DDBJ databases">
        <title>The first chromosome-level gecko genome reveals the dynamic sex chromosomes of Neotropical dwarf geckos (Sphaerodactylidae: Sphaerodactylus).</title>
        <authorList>
            <person name="Pinto B.J."/>
            <person name="Keating S.E."/>
            <person name="Gamble T."/>
        </authorList>
    </citation>
    <scope>NUCLEOTIDE SEQUENCE</scope>
    <source>
        <strain evidence="1">TG3544</strain>
    </source>
</reference>
<comment type="caution">
    <text evidence="1">The sequence shown here is derived from an EMBL/GenBank/DDBJ whole genome shotgun (WGS) entry which is preliminary data.</text>
</comment>